<proteinExistence type="predicted"/>
<evidence type="ECO:0000259" key="8">
    <source>
        <dbReference type="PROSITE" id="PS50847"/>
    </source>
</evidence>
<feature type="signal peptide" evidence="7">
    <location>
        <begin position="1"/>
        <end position="22"/>
    </location>
</feature>
<gene>
    <name evidence="9" type="ORF">A5804_002125</name>
</gene>
<dbReference type="Proteomes" id="UP000194737">
    <property type="component" value="Unassembled WGS sequence"/>
</dbReference>
<keyword evidence="6" id="KW-0812">Transmembrane</keyword>
<keyword evidence="6" id="KW-1133">Transmembrane helix</keyword>
<name>A0AB73PMQ0_ENTFC</name>
<feature type="region of interest" description="Disordered" evidence="5">
    <location>
        <begin position="268"/>
        <end position="335"/>
    </location>
</feature>
<accession>A0AB73PMQ0</accession>
<feature type="chain" id="PRO_5044501118" description="Gram-positive cocci surface proteins LPxTG domain-containing protein" evidence="7">
    <location>
        <begin position="23"/>
        <end position="364"/>
    </location>
</feature>
<dbReference type="RefSeq" id="WP_086325002.1">
    <property type="nucleotide sequence ID" value="NZ_NGLB01000001.1"/>
</dbReference>
<feature type="domain" description="Gram-positive cocci surface proteins LPxTG" evidence="8">
    <location>
        <begin position="332"/>
        <end position="364"/>
    </location>
</feature>
<keyword evidence="6" id="KW-0472">Membrane</keyword>
<evidence type="ECO:0000256" key="3">
    <source>
        <dbReference type="ARBA" id="ARBA00022729"/>
    </source>
</evidence>
<dbReference type="EMBL" id="NGLB01000001">
    <property type="protein sequence ID" value="OTO00613.1"/>
    <property type="molecule type" value="Genomic_DNA"/>
</dbReference>
<evidence type="ECO:0000256" key="4">
    <source>
        <dbReference type="ARBA" id="ARBA00023088"/>
    </source>
</evidence>
<evidence type="ECO:0000256" key="6">
    <source>
        <dbReference type="SAM" id="Phobius"/>
    </source>
</evidence>
<keyword evidence="2" id="KW-0964">Secreted</keyword>
<feature type="compositionally biased region" description="Low complexity" evidence="5">
    <location>
        <begin position="33"/>
        <end position="130"/>
    </location>
</feature>
<dbReference type="PROSITE" id="PS50847">
    <property type="entry name" value="GRAM_POS_ANCHORING"/>
    <property type="match status" value="1"/>
</dbReference>
<keyword evidence="4" id="KW-0572">Peptidoglycan-anchor</keyword>
<evidence type="ECO:0000313" key="10">
    <source>
        <dbReference type="Proteomes" id="UP000194737"/>
    </source>
</evidence>
<organism evidence="9 10">
    <name type="scientific">Enterococcus faecium</name>
    <name type="common">Streptococcus faecium</name>
    <dbReference type="NCBI Taxonomy" id="1352"/>
    <lineage>
        <taxon>Bacteria</taxon>
        <taxon>Bacillati</taxon>
        <taxon>Bacillota</taxon>
        <taxon>Bacilli</taxon>
        <taxon>Lactobacillales</taxon>
        <taxon>Enterococcaceae</taxon>
        <taxon>Enterococcus</taxon>
    </lineage>
</organism>
<dbReference type="AlphaFoldDB" id="A0AB73PMQ0"/>
<protein>
    <recommendedName>
        <fullName evidence="8">Gram-positive cocci surface proteins LPxTG domain-containing protein</fullName>
    </recommendedName>
</protein>
<evidence type="ECO:0000256" key="5">
    <source>
        <dbReference type="SAM" id="MobiDB-lite"/>
    </source>
</evidence>
<dbReference type="InterPro" id="IPR019931">
    <property type="entry name" value="LPXTG_anchor"/>
</dbReference>
<evidence type="ECO:0000256" key="1">
    <source>
        <dbReference type="ARBA" id="ARBA00022512"/>
    </source>
</evidence>
<feature type="region of interest" description="Disordered" evidence="5">
    <location>
        <begin position="23"/>
        <end position="130"/>
    </location>
</feature>
<keyword evidence="3 7" id="KW-0732">Signal</keyword>
<dbReference type="Pfam" id="PF00746">
    <property type="entry name" value="Gram_pos_anchor"/>
    <property type="match status" value="1"/>
</dbReference>
<feature type="compositionally biased region" description="Low complexity" evidence="5">
    <location>
        <begin position="273"/>
        <end position="334"/>
    </location>
</feature>
<feature type="transmembrane region" description="Helical" evidence="6">
    <location>
        <begin position="342"/>
        <end position="361"/>
    </location>
</feature>
<evidence type="ECO:0000256" key="2">
    <source>
        <dbReference type="ARBA" id="ARBA00022525"/>
    </source>
</evidence>
<comment type="caution">
    <text evidence="9">The sequence shown here is derived from an EMBL/GenBank/DDBJ whole genome shotgun (WGS) entry which is preliminary data.</text>
</comment>
<reference evidence="9 10" key="1">
    <citation type="submission" date="2017-05" db="EMBL/GenBank/DDBJ databases">
        <title>The Genome Sequence of Enterococcus faecium 6F2_DIV0138.</title>
        <authorList>
            <consortium name="The Broad Institute Genomics Platform"/>
            <consortium name="The Broad Institute Genomic Center for Infectious Diseases"/>
            <person name="Earl A."/>
            <person name="Manson A."/>
            <person name="Schwartman J."/>
            <person name="Gilmore M."/>
            <person name="Abouelleil A."/>
            <person name="Cao P."/>
            <person name="Chapman S."/>
            <person name="Cusick C."/>
            <person name="Shea T."/>
            <person name="Young S."/>
            <person name="Neafsey D."/>
            <person name="Nusbaum C."/>
            <person name="Birren B."/>
        </authorList>
    </citation>
    <scope>NUCLEOTIDE SEQUENCE [LARGE SCALE GENOMIC DNA]</scope>
    <source>
        <strain evidence="9 10">6F2_DIV0138</strain>
    </source>
</reference>
<sequence length="364" mass="38026">MKKALLSSVALLSLVCASPVVYGETTSSSTPQKTTVSSVEKVSTTTSSSDSVKDSSTSSTASSSTKDSTSSTSSSAKTETSATSKLETQNSTQASTSTTSSSTTNSSTSSSTESSSTTNSSTQETTQSSTVPVITLKARTGQFAVKNGVKLLKDDLLRLVTYTNGDINNLDVIVTSNYVYVSKNGQQSSKVYHTDLNALLGTANLNNIQVMTFAQAQKLGFTLAQGNANKNIEVINCSLPGQYKVTFRDRKTGLSTITTVKVGNPASAVVPENTQNSGTVNQTTTTTSSTVATPKTNNTTTQKATTKAPTMTKSSIATTKKTTPVSTSKSTLPKTGEETNHILSVAGVLMTLIIGSVTLIWKFR</sequence>
<evidence type="ECO:0000313" key="9">
    <source>
        <dbReference type="EMBL" id="OTO00613.1"/>
    </source>
</evidence>
<evidence type="ECO:0000256" key="7">
    <source>
        <dbReference type="SAM" id="SignalP"/>
    </source>
</evidence>
<keyword evidence="1" id="KW-0134">Cell wall</keyword>
<dbReference type="NCBIfam" id="TIGR01167">
    <property type="entry name" value="LPXTG_anchor"/>
    <property type="match status" value="1"/>
</dbReference>